<sequence length="331" mass="37226">MAGNKRFRKKKLFIVLGTTLILLFLIGTAIIYRELSKIRQQEPSASVPPQEEYFEPDEDGTDQSAVVDPGDVTWPSDVTPISGMNIMNILLIGQDRREGEPRERADSMILVSFNKKDGTVKLISFLRDLYVQIPGYSDNRLNASYAFGGMELLDKTIARNFGVQIGGNFEVDFDGFQQIIDIMGGIDVDLSKAEAKYLNKNFRWKLSEGSNHLSGEQALAYARIRKLDSDFRRTERQRKIVMQAMSDMLKLSTAEKLGLLDSILPYLTTDLTKAEILGYAMTVLQAGVNGTESYSIPAEGTYRFASIRGMSVIVPDLKKNRESLNLYLYEE</sequence>
<dbReference type="PANTHER" id="PTHR33392">
    <property type="entry name" value="POLYISOPRENYL-TEICHOIC ACID--PEPTIDOGLYCAN TEICHOIC ACID TRANSFERASE TAGU"/>
    <property type="match status" value="1"/>
</dbReference>
<accession>A0A644WCT5</accession>
<feature type="domain" description="Cell envelope-related transcriptional attenuator" evidence="3">
    <location>
        <begin position="104"/>
        <end position="248"/>
    </location>
</feature>
<dbReference type="InterPro" id="IPR004474">
    <property type="entry name" value="LytR_CpsA_psr"/>
</dbReference>
<dbReference type="PANTHER" id="PTHR33392:SF6">
    <property type="entry name" value="POLYISOPRENYL-TEICHOIC ACID--PEPTIDOGLYCAN TEICHOIC ACID TRANSFERASE TAGU"/>
    <property type="match status" value="1"/>
</dbReference>
<name>A0A644WCT5_9ZZZZ</name>
<protein>
    <submittedName>
        <fullName evidence="4">Transcriptional regulator LytR</fullName>
    </submittedName>
</protein>
<feature type="transmembrane region" description="Helical" evidence="2">
    <location>
        <begin position="12"/>
        <end position="32"/>
    </location>
</feature>
<gene>
    <name evidence="4" type="primary">lytR_20</name>
    <name evidence="4" type="ORF">SDC9_47558</name>
</gene>
<feature type="compositionally biased region" description="Acidic residues" evidence="1">
    <location>
        <begin position="52"/>
        <end position="61"/>
    </location>
</feature>
<dbReference type="AlphaFoldDB" id="A0A644WCT5"/>
<dbReference type="Pfam" id="PF03816">
    <property type="entry name" value="LytR_cpsA_psr"/>
    <property type="match status" value="1"/>
</dbReference>
<keyword evidence="2" id="KW-0472">Membrane</keyword>
<dbReference type="InterPro" id="IPR050922">
    <property type="entry name" value="LytR/CpsA/Psr_CW_biosynth"/>
</dbReference>
<dbReference type="NCBIfam" id="TIGR00350">
    <property type="entry name" value="lytR_cpsA_psr"/>
    <property type="match status" value="1"/>
</dbReference>
<feature type="region of interest" description="Disordered" evidence="1">
    <location>
        <begin position="41"/>
        <end position="64"/>
    </location>
</feature>
<organism evidence="4">
    <name type="scientific">bioreactor metagenome</name>
    <dbReference type="NCBI Taxonomy" id="1076179"/>
    <lineage>
        <taxon>unclassified sequences</taxon>
        <taxon>metagenomes</taxon>
        <taxon>ecological metagenomes</taxon>
    </lineage>
</organism>
<comment type="caution">
    <text evidence="4">The sequence shown here is derived from an EMBL/GenBank/DDBJ whole genome shotgun (WGS) entry which is preliminary data.</text>
</comment>
<reference evidence="4" key="1">
    <citation type="submission" date="2019-08" db="EMBL/GenBank/DDBJ databases">
        <authorList>
            <person name="Kucharzyk K."/>
            <person name="Murdoch R.W."/>
            <person name="Higgins S."/>
            <person name="Loffler F."/>
        </authorList>
    </citation>
    <scope>NUCLEOTIDE SEQUENCE</scope>
</reference>
<keyword evidence="2" id="KW-0812">Transmembrane</keyword>
<evidence type="ECO:0000259" key="3">
    <source>
        <dbReference type="Pfam" id="PF03816"/>
    </source>
</evidence>
<dbReference type="EMBL" id="VSSQ01000788">
    <property type="protein sequence ID" value="MPM01318.1"/>
    <property type="molecule type" value="Genomic_DNA"/>
</dbReference>
<dbReference type="Gene3D" id="3.40.630.190">
    <property type="entry name" value="LCP protein"/>
    <property type="match status" value="1"/>
</dbReference>
<evidence type="ECO:0000313" key="4">
    <source>
        <dbReference type="EMBL" id="MPM01318.1"/>
    </source>
</evidence>
<evidence type="ECO:0000256" key="1">
    <source>
        <dbReference type="SAM" id="MobiDB-lite"/>
    </source>
</evidence>
<proteinExistence type="predicted"/>
<evidence type="ECO:0000256" key="2">
    <source>
        <dbReference type="SAM" id="Phobius"/>
    </source>
</evidence>
<keyword evidence="2" id="KW-1133">Transmembrane helix</keyword>